<reference evidence="1 2" key="1">
    <citation type="submission" date="2018-06" db="EMBL/GenBank/DDBJ databases">
        <authorList>
            <consortium name="Pathogen Informatics"/>
            <person name="Doyle S."/>
        </authorList>
    </citation>
    <scope>NUCLEOTIDE SEQUENCE [LARGE SCALE GENOMIC DNA]</scope>
    <source>
        <strain evidence="1 2">NCTC13645</strain>
    </source>
</reference>
<dbReference type="STRING" id="1629.IV50_GL001183"/>
<gene>
    <name evidence="1" type="ORF">NCTC13645_02562</name>
</gene>
<accession>A0A380P885</accession>
<proteinExistence type="predicted"/>
<dbReference type="REBASE" id="490744">
    <property type="entry name" value="S.Wvi13645ORF2555P"/>
</dbReference>
<organism evidence="1 2">
    <name type="scientific">Weissella viridescens</name>
    <name type="common">Lactobacillus viridescens</name>
    <dbReference type="NCBI Taxonomy" id="1629"/>
    <lineage>
        <taxon>Bacteria</taxon>
        <taxon>Bacillati</taxon>
        <taxon>Bacillota</taxon>
        <taxon>Bacilli</taxon>
        <taxon>Lactobacillales</taxon>
        <taxon>Lactobacillaceae</taxon>
        <taxon>Weissella</taxon>
    </lineage>
</organism>
<dbReference type="AlphaFoldDB" id="A0A380P885"/>
<evidence type="ECO:0000313" key="2">
    <source>
        <dbReference type="Proteomes" id="UP000254621"/>
    </source>
</evidence>
<evidence type="ECO:0000313" key="1">
    <source>
        <dbReference type="EMBL" id="SUP61406.1"/>
    </source>
</evidence>
<name>A0A380P885_WEIVI</name>
<dbReference type="Proteomes" id="UP000254621">
    <property type="component" value="Unassembled WGS sequence"/>
</dbReference>
<dbReference type="EMBL" id="UHIV01000007">
    <property type="protein sequence ID" value="SUP61406.1"/>
    <property type="molecule type" value="Genomic_DNA"/>
</dbReference>
<sequence>MNLYFVSALQKSMHQKYTWGNSISKKKIAGDKVTIPIDVATGRPDTQLMEDYIKVIEKKTVASLVTKFNKRSNAYQEIINSQSNH</sequence>
<protein>
    <submittedName>
        <fullName evidence="1">Uncharacterized protein</fullName>
    </submittedName>
</protein>